<feature type="transmembrane region" description="Helical" evidence="7">
    <location>
        <begin position="248"/>
        <end position="270"/>
    </location>
</feature>
<feature type="transmembrane region" description="Helical" evidence="7">
    <location>
        <begin position="87"/>
        <end position="106"/>
    </location>
</feature>
<evidence type="ECO:0000256" key="7">
    <source>
        <dbReference type="SAM" id="Phobius"/>
    </source>
</evidence>
<keyword evidence="2" id="KW-1003">Cell membrane</keyword>
<evidence type="ECO:0000256" key="2">
    <source>
        <dbReference type="ARBA" id="ARBA00022475"/>
    </source>
</evidence>
<evidence type="ECO:0000256" key="5">
    <source>
        <dbReference type="ARBA" id="ARBA00023136"/>
    </source>
</evidence>
<feature type="compositionally biased region" description="Basic residues" evidence="6">
    <location>
        <begin position="336"/>
        <end position="347"/>
    </location>
</feature>
<keyword evidence="9" id="KW-1185">Reference proteome</keyword>
<dbReference type="PANTHER" id="PTHR30213:SF1">
    <property type="entry name" value="INNER MEMBRANE PROTEIN YHJD"/>
    <property type="match status" value="1"/>
</dbReference>
<keyword evidence="3 7" id="KW-0812">Transmembrane</keyword>
<proteinExistence type="predicted"/>
<organism evidence="8 9">
    <name type="scientific">Wenjunlia tyrosinilytica</name>
    <dbReference type="NCBI Taxonomy" id="1544741"/>
    <lineage>
        <taxon>Bacteria</taxon>
        <taxon>Bacillati</taxon>
        <taxon>Actinomycetota</taxon>
        <taxon>Actinomycetes</taxon>
        <taxon>Kitasatosporales</taxon>
        <taxon>Streptomycetaceae</taxon>
        <taxon>Wenjunlia</taxon>
    </lineage>
</organism>
<keyword evidence="5 7" id="KW-0472">Membrane</keyword>
<protein>
    <submittedName>
        <fullName evidence="8">Membrane protein</fullName>
    </submittedName>
</protein>
<evidence type="ECO:0000256" key="6">
    <source>
        <dbReference type="SAM" id="MobiDB-lite"/>
    </source>
</evidence>
<dbReference type="AlphaFoldDB" id="A0A918DU45"/>
<evidence type="ECO:0000313" key="9">
    <source>
        <dbReference type="Proteomes" id="UP000641932"/>
    </source>
</evidence>
<dbReference type="Proteomes" id="UP000641932">
    <property type="component" value="Unassembled WGS sequence"/>
</dbReference>
<name>A0A918DU45_9ACTN</name>
<comment type="subcellular location">
    <subcellularLocation>
        <location evidence="1">Cell membrane</location>
        <topology evidence="1">Multi-pass membrane protein</topology>
    </subcellularLocation>
</comment>
<evidence type="ECO:0000256" key="1">
    <source>
        <dbReference type="ARBA" id="ARBA00004651"/>
    </source>
</evidence>
<sequence length="347" mass="36955">MGPGIARLTKTHAWRAWDHYSEARGDRLAAAATYAGFLALFPLIAVSAAVAAAFLTNSQVHRIEKKVGEQFAFLSDQLDLESLVRNAGTVGVIGAVLLLFSGLGWVDTMRGSIRGVWRVEDAEENVFARKGKDLAVLLGLGAVLCVSVGASALTTALIGHLADWLGLNHHGAGVVLLRVLGTCVAIAADFLLVVYLLRWLPGLHPGRRSLVQAGLIGAVGFELLKLLLSGYLGSVAGKSMYGAFGTPVAVLLWMNFMMRLLLLCAAWTATAKERRRHDEREVECVSPDELEGRTERDGSPGRGEGARAAREAHGTEAASGTHGDHVNAEKVNGSRGRVRGHRAARAS</sequence>
<evidence type="ECO:0000256" key="4">
    <source>
        <dbReference type="ARBA" id="ARBA00022989"/>
    </source>
</evidence>
<reference evidence="8" key="1">
    <citation type="journal article" date="2014" name="Int. J. Syst. Evol. Microbiol.">
        <title>Complete genome sequence of Corynebacterium casei LMG S-19264T (=DSM 44701T), isolated from a smear-ripened cheese.</title>
        <authorList>
            <consortium name="US DOE Joint Genome Institute (JGI-PGF)"/>
            <person name="Walter F."/>
            <person name="Albersmeier A."/>
            <person name="Kalinowski J."/>
            <person name="Ruckert C."/>
        </authorList>
    </citation>
    <scope>NUCLEOTIDE SEQUENCE</scope>
    <source>
        <strain evidence="8">CGMCC 4.7201</strain>
    </source>
</reference>
<feature type="transmembrane region" description="Helical" evidence="7">
    <location>
        <begin position="34"/>
        <end position="55"/>
    </location>
</feature>
<feature type="region of interest" description="Disordered" evidence="6">
    <location>
        <begin position="276"/>
        <end position="347"/>
    </location>
</feature>
<dbReference type="InterPro" id="IPR017039">
    <property type="entry name" value="Virul_fac_BrkB"/>
</dbReference>
<feature type="transmembrane region" description="Helical" evidence="7">
    <location>
        <begin position="209"/>
        <end position="228"/>
    </location>
</feature>
<feature type="transmembrane region" description="Helical" evidence="7">
    <location>
        <begin position="174"/>
        <end position="197"/>
    </location>
</feature>
<dbReference type="PANTHER" id="PTHR30213">
    <property type="entry name" value="INNER MEMBRANE PROTEIN YHJD"/>
    <property type="match status" value="1"/>
</dbReference>
<dbReference type="EMBL" id="BMMS01000004">
    <property type="protein sequence ID" value="GGO83351.1"/>
    <property type="molecule type" value="Genomic_DNA"/>
</dbReference>
<comment type="caution">
    <text evidence="8">The sequence shown here is derived from an EMBL/GenBank/DDBJ whole genome shotgun (WGS) entry which is preliminary data.</text>
</comment>
<reference evidence="8" key="2">
    <citation type="submission" date="2020-09" db="EMBL/GenBank/DDBJ databases">
        <authorList>
            <person name="Sun Q."/>
            <person name="Zhou Y."/>
        </authorList>
    </citation>
    <scope>NUCLEOTIDE SEQUENCE</scope>
    <source>
        <strain evidence="8">CGMCC 4.7201</strain>
    </source>
</reference>
<evidence type="ECO:0000256" key="3">
    <source>
        <dbReference type="ARBA" id="ARBA00022692"/>
    </source>
</evidence>
<gene>
    <name evidence="8" type="ORF">GCM10012280_12140</name>
</gene>
<accession>A0A918DU45</accession>
<dbReference type="Pfam" id="PF03631">
    <property type="entry name" value="Virul_fac_BrkB"/>
    <property type="match status" value="1"/>
</dbReference>
<keyword evidence="4 7" id="KW-1133">Transmembrane helix</keyword>
<feature type="transmembrane region" description="Helical" evidence="7">
    <location>
        <begin position="134"/>
        <end position="162"/>
    </location>
</feature>
<dbReference type="GO" id="GO:0005886">
    <property type="term" value="C:plasma membrane"/>
    <property type="evidence" value="ECO:0007669"/>
    <property type="project" value="UniProtKB-SubCell"/>
</dbReference>
<evidence type="ECO:0000313" key="8">
    <source>
        <dbReference type="EMBL" id="GGO83351.1"/>
    </source>
</evidence>
<feature type="compositionally biased region" description="Basic and acidic residues" evidence="6">
    <location>
        <begin position="290"/>
        <end position="314"/>
    </location>
</feature>